<organism evidence="1 2">
    <name type="scientific">Pholiota conissans</name>
    <dbReference type="NCBI Taxonomy" id="109636"/>
    <lineage>
        <taxon>Eukaryota</taxon>
        <taxon>Fungi</taxon>
        <taxon>Dikarya</taxon>
        <taxon>Basidiomycota</taxon>
        <taxon>Agaricomycotina</taxon>
        <taxon>Agaricomycetes</taxon>
        <taxon>Agaricomycetidae</taxon>
        <taxon>Agaricales</taxon>
        <taxon>Agaricineae</taxon>
        <taxon>Strophariaceae</taxon>
        <taxon>Pholiota</taxon>
    </lineage>
</organism>
<reference evidence="1" key="1">
    <citation type="submission" date="2020-11" db="EMBL/GenBank/DDBJ databases">
        <authorList>
            <consortium name="DOE Joint Genome Institute"/>
            <person name="Ahrendt S."/>
            <person name="Riley R."/>
            <person name="Andreopoulos W."/>
            <person name="Labutti K."/>
            <person name="Pangilinan J."/>
            <person name="Ruiz-Duenas F.J."/>
            <person name="Barrasa J.M."/>
            <person name="Sanchez-Garcia M."/>
            <person name="Camarero S."/>
            <person name="Miyauchi S."/>
            <person name="Serrano A."/>
            <person name="Linde D."/>
            <person name="Babiker R."/>
            <person name="Drula E."/>
            <person name="Ayuso-Fernandez I."/>
            <person name="Pacheco R."/>
            <person name="Padilla G."/>
            <person name="Ferreira P."/>
            <person name="Barriuso J."/>
            <person name="Kellner H."/>
            <person name="Castanera R."/>
            <person name="Alfaro M."/>
            <person name="Ramirez L."/>
            <person name="Pisabarro A.G."/>
            <person name="Kuo A."/>
            <person name="Tritt A."/>
            <person name="Lipzen A."/>
            <person name="He G."/>
            <person name="Yan M."/>
            <person name="Ng V."/>
            <person name="Cullen D."/>
            <person name="Martin F."/>
            <person name="Rosso M.-N."/>
            <person name="Henrissat B."/>
            <person name="Hibbett D."/>
            <person name="Martinez A.T."/>
            <person name="Grigoriev I.V."/>
        </authorList>
    </citation>
    <scope>NUCLEOTIDE SEQUENCE</scope>
    <source>
        <strain evidence="1">CIRM-BRFM 674</strain>
    </source>
</reference>
<keyword evidence="2" id="KW-1185">Reference proteome</keyword>
<dbReference type="EMBL" id="MU155146">
    <property type="protein sequence ID" value="KAF9484144.1"/>
    <property type="molecule type" value="Genomic_DNA"/>
</dbReference>
<name>A0A9P5ZAK0_9AGAR</name>
<accession>A0A9P5ZAK0</accession>
<gene>
    <name evidence="1" type="ORF">BDN70DRAFT_180278</name>
</gene>
<sequence length="499" mass="57344">MLDPYLPVELTDSIIDFVNDFWDEINFSPDDRRCDALASLARVSRAFRRRVNYHRFSKVAIKQYDHVSTVHNLLKDDAICWPKSRDQLRWNIRRFQLALEERRKHLRVVLSTQSAELEGILANIFSVPSTSENWPSSPLSFSWSVSIRVRYEGLHCVDWNFISQTLQSTLRAFLQNPHLEEVRLIALQNVPRDLLEHSRFLSLQLTDTTFADVVLASDENPEHDASEQPLDTKGVLNQWHLKHLRCINTDHSTTPLDCIGSVIYNAPLQLTPTFRSLYRLSCCIRDNDDLEKTIALLQHAKLLTELDLAFPEPDILLKPLPYDTLTKLEVLSLTYHGALRPRAREYRELVHKIVSPCVPTFPPVRRLRLFLSIFSTNKGSSAMQNIFHEHNFSSIDNFVADKAPSTLKAIEIYLQVVVTVPECTAAWRFFNVSLPGVASEYAQNTLFPRLAALRTSLLMVVVKSTTYYTISAEHYSHFTNYKWSYAHNGGAIVSDHGFY</sequence>
<dbReference type="Proteomes" id="UP000807469">
    <property type="component" value="Unassembled WGS sequence"/>
</dbReference>
<evidence type="ECO:0000313" key="1">
    <source>
        <dbReference type="EMBL" id="KAF9484144.1"/>
    </source>
</evidence>
<proteinExistence type="predicted"/>
<evidence type="ECO:0000313" key="2">
    <source>
        <dbReference type="Proteomes" id="UP000807469"/>
    </source>
</evidence>
<comment type="caution">
    <text evidence="1">The sequence shown here is derived from an EMBL/GenBank/DDBJ whole genome shotgun (WGS) entry which is preliminary data.</text>
</comment>
<protein>
    <submittedName>
        <fullName evidence="1">Uncharacterized protein</fullName>
    </submittedName>
</protein>
<dbReference type="AlphaFoldDB" id="A0A9P5ZAK0"/>